<feature type="compositionally biased region" description="Polar residues" evidence="2">
    <location>
        <begin position="410"/>
        <end position="420"/>
    </location>
</feature>
<feature type="compositionally biased region" description="Polar residues" evidence="2">
    <location>
        <begin position="441"/>
        <end position="450"/>
    </location>
</feature>
<feature type="compositionally biased region" description="Basic and acidic residues" evidence="2">
    <location>
        <begin position="423"/>
        <end position="437"/>
    </location>
</feature>
<dbReference type="PROSITE" id="PS51471">
    <property type="entry name" value="FE2OG_OXY"/>
    <property type="match status" value="1"/>
</dbReference>
<evidence type="ECO:0000313" key="6">
    <source>
        <dbReference type="Proteomes" id="UP000785200"/>
    </source>
</evidence>
<keyword evidence="6" id="KW-1185">Reference proteome</keyword>
<organism evidence="5 6">
    <name type="scientific">Hyphodiscus hymeniophilus</name>
    <dbReference type="NCBI Taxonomy" id="353542"/>
    <lineage>
        <taxon>Eukaryota</taxon>
        <taxon>Fungi</taxon>
        <taxon>Dikarya</taxon>
        <taxon>Ascomycota</taxon>
        <taxon>Pezizomycotina</taxon>
        <taxon>Leotiomycetes</taxon>
        <taxon>Helotiales</taxon>
        <taxon>Hyphodiscaceae</taxon>
        <taxon>Hyphodiscus</taxon>
    </lineage>
</organism>
<accession>A0A9P7B0Y4</accession>
<dbReference type="GO" id="GO:0006307">
    <property type="term" value="P:DNA alkylation repair"/>
    <property type="evidence" value="ECO:0007669"/>
    <property type="project" value="InterPro"/>
</dbReference>
<feature type="compositionally biased region" description="Basic residues" evidence="2">
    <location>
        <begin position="996"/>
        <end position="1007"/>
    </location>
</feature>
<evidence type="ECO:0000259" key="4">
    <source>
        <dbReference type="PROSITE" id="PS51471"/>
    </source>
</evidence>
<feature type="region of interest" description="Disordered" evidence="2">
    <location>
        <begin position="273"/>
        <end position="299"/>
    </location>
</feature>
<evidence type="ECO:0000256" key="2">
    <source>
        <dbReference type="SAM" id="MobiDB-lite"/>
    </source>
</evidence>
<dbReference type="InterPro" id="IPR036380">
    <property type="entry name" value="Isochorismatase-like_sf"/>
</dbReference>
<evidence type="ECO:0000313" key="5">
    <source>
        <dbReference type="EMBL" id="KAG0652589.1"/>
    </source>
</evidence>
<dbReference type="InterPro" id="IPR032854">
    <property type="entry name" value="ALKBH3"/>
</dbReference>
<dbReference type="CDD" id="cd00299">
    <property type="entry name" value="GST_C_family"/>
    <property type="match status" value="1"/>
</dbReference>
<dbReference type="InterPro" id="IPR037151">
    <property type="entry name" value="AlkB-like_sf"/>
</dbReference>
<feature type="compositionally biased region" description="Low complexity" evidence="2">
    <location>
        <begin position="397"/>
        <end position="409"/>
    </location>
</feature>
<comment type="similarity">
    <text evidence="1">Belongs to the isochorismatase family.</text>
</comment>
<dbReference type="AlphaFoldDB" id="A0A9P7B0Y4"/>
<comment type="caution">
    <text evidence="5">The sequence shown here is derived from an EMBL/GenBank/DDBJ whole genome shotgun (WGS) entry which is preliminary data.</text>
</comment>
<name>A0A9P7B0Y4_9HELO</name>
<dbReference type="InterPro" id="IPR000868">
    <property type="entry name" value="Isochorismatase-like_dom"/>
</dbReference>
<proteinExistence type="inferred from homology"/>
<dbReference type="GO" id="GO:0051213">
    <property type="term" value="F:dioxygenase activity"/>
    <property type="evidence" value="ECO:0007669"/>
    <property type="project" value="InterPro"/>
</dbReference>
<dbReference type="PROSITE" id="PS50405">
    <property type="entry name" value="GST_CTER"/>
    <property type="match status" value="1"/>
</dbReference>
<dbReference type="InterPro" id="IPR005123">
    <property type="entry name" value="Oxoglu/Fe-dep_dioxygenase_dom"/>
</dbReference>
<dbReference type="Gene3D" id="3.40.50.850">
    <property type="entry name" value="Isochorismatase-like"/>
    <property type="match status" value="1"/>
</dbReference>
<dbReference type="SUPFAM" id="SSF51197">
    <property type="entry name" value="Clavaminate synthase-like"/>
    <property type="match status" value="1"/>
</dbReference>
<dbReference type="InterPro" id="IPR027450">
    <property type="entry name" value="AlkB-like"/>
</dbReference>
<dbReference type="PANTHER" id="PTHR31212:SF5">
    <property type="entry name" value="ISOCHORISMATASE FAMILY PROTEIN FAMILY (AFU_ORTHOLOGUE AFUA_3G14500)"/>
    <property type="match status" value="1"/>
</dbReference>
<dbReference type="SUPFAM" id="SSF47616">
    <property type="entry name" value="GST C-terminal domain-like"/>
    <property type="match status" value="1"/>
</dbReference>
<dbReference type="EMBL" id="VNKQ01000002">
    <property type="protein sequence ID" value="KAG0652589.1"/>
    <property type="molecule type" value="Genomic_DNA"/>
</dbReference>
<feature type="compositionally biased region" description="Basic residues" evidence="2">
    <location>
        <begin position="363"/>
        <end position="378"/>
    </location>
</feature>
<evidence type="ECO:0000256" key="1">
    <source>
        <dbReference type="ARBA" id="ARBA00006336"/>
    </source>
</evidence>
<dbReference type="Pfam" id="PF00857">
    <property type="entry name" value="Isochorismatase"/>
    <property type="match status" value="1"/>
</dbReference>
<feature type="compositionally biased region" description="Polar residues" evidence="2">
    <location>
        <begin position="637"/>
        <end position="649"/>
    </location>
</feature>
<feature type="region of interest" description="Disordered" evidence="2">
    <location>
        <begin position="637"/>
        <end position="658"/>
    </location>
</feature>
<protein>
    <recommendedName>
        <fullName evidence="7">Isochorismatase family protein family</fullName>
    </recommendedName>
</protein>
<dbReference type="CDD" id="cd00431">
    <property type="entry name" value="cysteine_hydrolases"/>
    <property type="match status" value="1"/>
</dbReference>
<dbReference type="InterPro" id="IPR057088">
    <property type="entry name" value="GLRG_09195_Thiored"/>
</dbReference>
<feature type="region of interest" description="Disordered" evidence="2">
    <location>
        <begin position="965"/>
        <end position="1007"/>
    </location>
</feature>
<dbReference type="Gene3D" id="2.60.120.590">
    <property type="entry name" value="Alpha-ketoglutarate-dependent dioxygenase AlkB-like"/>
    <property type="match status" value="1"/>
</dbReference>
<dbReference type="Pfam" id="PF14497">
    <property type="entry name" value="GST_C_3"/>
    <property type="match status" value="1"/>
</dbReference>
<sequence length="1007" mass="111589">MFQIDQNSLPFVRTRHALIAIDLQNDFISPNATIPVLHPPGLVDSITNLASNFRRSGNVIWIRTVFEASRPVNGDGTSESVITAAELPAARSGGDKPELKERPSQRLIERFAKLADSIGESSEKAAKAELQIDEEDQISEIFLTLEPGQIPHAVLPSSTGASFPDSVGRALDGNNDVVLQKTHYSAFKDGSLVQTLRAKFVTEIYLCGALTNISVYATAMDAARHGYVITIVDDCLGYRSKARHDEALRKLIESTGCDIVTSTDLISDIKERERTQRMASPLPSRYPRANKPSQEKDGNLDSLMASLNLTSDGSSIPRLSAAPTGQPRSVVEPYGISGSPTSIEQAEELKLPTRTPSTEVKRERVKNKVKTRRRHSKSGAKDAVVGEPSGASVGDKSSGAATSVASVATLQTSGKETLASSEKGVDTKNSEDQHIDISRASFESSNSLVNNDLPAKPRKGKEKEQISAGSLNIDDEIGKMSNSLVEDDLRGLCEGDTRIFHDLLDSDIAESIFERVRDEVRWQKMSHQGGDVPRLVAVQGEIGEDGSIPIYRHPADESPPLLSFTPVVSEIRKRVEQELGHAVNHVLIQFYRDGNDYISEHSDKTLDIVPKTFIANVSLGARRTMVFRTKKTQNFYDESQNSQTVQPRQATRAPLPHNSMCRMGLVTNMRWLHGIRQDKRMTSQKSFEELAFDGARISLTFRKIGTFLSKDQTRIWGQGATSKLKSHAETVVNGKDVESEKIIRAFGKENQASEFDWKEHYGQGFDVLHIGNSPKLFLTGDKVADLRVKLMLAEYGLEWSEAKLSPPFHWEGGTPLKDAPTIPDTVRFVDNDLSKSAVEGDLAIMLYLDVVYGSKSDAAAKSQLNVAKKFSRFQRCGELLKIWRDQPFSVKPFRKEMKLWDAFAAEAPFIAGETITLADYALWPLLEEIQTEWNTFDEFKNLTAYHKRLKQSSKFVKALSAEHKLSQTKLEKQPEAKVEKKPVQTDGGGKKEVNKGRKPNFKGKKVL</sequence>
<dbReference type="Proteomes" id="UP000785200">
    <property type="component" value="Unassembled WGS sequence"/>
</dbReference>
<evidence type="ECO:0000259" key="3">
    <source>
        <dbReference type="PROSITE" id="PS50405"/>
    </source>
</evidence>
<dbReference type="SUPFAM" id="SSF52499">
    <property type="entry name" value="Isochorismatase-like hydrolases"/>
    <property type="match status" value="1"/>
</dbReference>
<feature type="region of interest" description="Disordered" evidence="2">
    <location>
        <begin position="314"/>
        <end position="470"/>
    </location>
</feature>
<dbReference type="PANTHER" id="PTHR31212">
    <property type="entry name" value="ALPHA-KETOGLUTARATE-DEPENDENT DIOXYGENASE ALKB HOMOLOG 3"/>
    <property type="match status" value="1"/>
</dbReference>
<dbReference type="InterPro" id="IPR036282">
    <property type="entry name" value="Glutathione-S-Trfase_C_sf"/>
</dbReference>
<dbReference type="Pfam" id="PF24470">
    <property type="entry name" value="Thiored_Isochorism"/>
    <property type="match status" value="1"/>
</dbReference>
<dbReference type="Gene3D" id="1.20.1050.10">
    <property type="match status" value="1"/>
</dbReference>
<gene>
    <name evidence="5" type="ORF">D0Z07_0207</name>
</gene>
<feature type="domain" description="GST C-terminal" evidence="3">
    <location>
        <begin position="841"/>
        <end position="978"/>
    </location>
</feature>
<dbReference type="InterPro" id="IPR010987">
    <property type="entry name" value="Glutathione-S-Trfase_C-like"/>
</dbReference>
<reference evidence="5" key="1">
    <citation type="submission" date="2019-07" db="EMBL/GenBank/DDBJ databases">
        <title>Hyphodiscus hymeniophilus genome sequencing and assembly.</title>
        <authorList>
            <person name="Kramer G."/>
            <person name="Nodwell J."/>
        </authorList>
    </citation>
    <scope>NUCLEOTIDE SEQUENCE</scope>
    <source>
        <strain evidence="5">ATCC 34498</strain>
    </source>
</reference>
<evidence type="ECO:0008006" key="7">
    <source>
        <dbReference type="Google" id="ProtNLM"/>
    </source>
</evidence>
<dbReference type="OrthoDB" id="445341at2759"/>
<dbReference type="Pfam" id="PF13532">
    <property type="entry name" value="2OG-FeII_Oxy_2"/>
    <property type="match status" value="1"/>
</dbReference>
<feature type="domain" description="Fe2OG dioxygenase" evidence="4">
    <location>
        <begin position="582"/>
        <end position="705"/>
    </location>
</feature>
<feature type="compositionally biased region" description="Basic and acidic residues" evidence="2">
    <location>
        <begin position="965"/>
        <end position="995"/>
    </location>
</feature>
<dbReference type="InterPro" id="IPR004046">
    <property type="entry name" value="GST_C"/>
</dbReference>